<dbReference type="AlphaFoldDB" id="A0A8H4T5N2"/>
<gene>
    <name evidence="4" type="ORF">FSARC_12827</name>
</gene>
<evidence type="ECO:0000313" key="5">
    <source>
        <dbReference type="Proteomes" id="UP000622797"/>
    </source>
</evidence>
<accession>A0A8H4T5N2</accession>
<dbReference type="InterPro" id="IPR013154">
    <property type="entry name" value="ADH-like_N"/>
</dbReference>
<dbReference type="Gene3D" id="3.90.180.10">
    <property type="entry name" value="Medium-chain alcohol dehydrogenases, catalytic domain"/>
    <property type="match status" value="1"/>
</dbReference>
<name>A0A8H4T5N2_9HYPO</name>
<dbReference type="Pfam" id="PF11905">
    <property type="entry name" value="DUF3425"/>
    <property type="match status" value="1"/>
</dbReference>
<evidence type="ECO:0000259" key="3">
    <source>
        <dbReference type="Pfam" id="PF08240"/>
    </source>
</evidence>
<evidence type="ECO:0000256" key="1">
    <source>
        <dbReference type="ARBA" id="ARBA00023002"/>
    </source>
</evidence>
<sequence>MQFHMQQPEAALSQRRRQNVVAQRNYHTLTGGSLMAVSCTDVHRSVGLAVQEALSYFAACTEQQRYNFWQIITSESFGLKDVLKYGIIALGHFMSPELYQTAKSLSSRQWLTRVRSSMCDVDLNQALATGIGLLSGLNAPVRLETLDPSGLPLVITCPRSVTPVCLSAISFTSAVGANAVFLGIQGHSLLDMSLYSPFSSSEPNLPLGSQVVYRQQQTGQSFDQVDDSPSPSYDLYADLYPTPVQRTTPHQLIFDMLPWPDFRSRVIHAIYSNPPLVDPDDLIVDLWNDGLRNGPACNAPIDMQAFRFNDTSTGLQPTDVPIPDPGPGQVLIAVKAAGLCHSDAHLIHGVGHQWLRNKPITLGHEVAGVIIKMDETQPERTFQVGDRVAVAQVSHPINKRSWEKAIGIGCDGGYAEYALAYIEHLVKIPDKVTFAQAAVATDSIATAYHATMSSANVTSSSTVAVIGLGGLGMNAVAIGALQGAKVYGFDLNTDKFEIAKRQGAFACGLSIQEFPDTEFDAVIDFVGVAATVQGAISSVKTGGAVVLVGLGASKVEIAIGEVITNSITVVGSIGAQAQARYRRDTFLRH</sequence>
<organism evidence="4 5">
    <name type="scientific">Fusarium sarcochroum</name>
    <dbReference type="NCBI Taxonomy" id="1208366"/>
    <lineage>
        <taxon>Eukaryota</taxon>
        <taxon>Fungi</taxon>
        <taxon>Dikarya</taxon>
        <taxon>Ascomycota</taxon>
        <taxon>Pezizomycotina</taxon>
        <taxon>Sordariomycetes</taxon>
        <taxon>Hypocreomycetidae</taxon>
        <taxon>Hypocreales</taxon>
        <taxon>Nectriaceae</taxon>
        <taxon>Fusarium</taxon>
        <taxon>Fusarium lateritium species complex</taxon>
    </lineage>
</organism>
<comment type="caution">
    <text evidence="4">The sequence shown here is derived from an EMBL/GenBank/DDBJ whole genome shotgun (WGS) entry which is preliminary data.</text>
</comment>
<dbReference type="SUPFAM" id="SSF50129">
    <property type="entry name" value="GroES-like"/>
    <property type="match status" value="1"/>
</dbReference>
<dbReference type="EMBL" id="JABEXW010000905">
    <property type="protein sequence ID" value="KAF4951756.1"/>
    <property type="molecule type" value="Genomic_DNA"/>
</dbReference>
<dbReference type="InterPro" id="IPR021833">
    <property type="entry name" value="DUF3425"/>
</dbReference>
<dbReference type="Pfam" id="PF08240">
    <property type="entry name" value="ADH_N"/>
    <property type="match status" value="1"/>
</dbReference>
<dbReference type="CDD" id="cd08254">
    <property type="entry name" value="hydroxyacyl_CoA_DH"/>
    <property type="match status" value="1"/>
</dbReference>
<feature type="domain" description="Alcohol dehydrogenase-like N-terminal" evidence="3">
    <location>
        <begin position="326"/>
        <end position="430"/>
    </location>
</feature>
<proteinExistence type="predicted"/>
<dbReference type="InterPro" id="IPR013149">
    <property type="entry name" value="ADH-like_C"/>
</dbReference>
<evidence type="ECO:0000313" key="4">
    <source>
        <dbReference type="EMBL" id="KAF4951756.1"/>
    </source>
</evidence>
<dbReference type="PANTHER" id="PTHR43401:SF4">
    <property type="entry name" value="D-ARABINOSE 1-DEHYDROGENASE (NADP(+))"/>
    <property type="match status" value="1"/>
</dbReference>
<dbReference type="InterPro" id="IPR011032">
    <property type="entry name" value="GroES-like_sf"/>
</dbReference>
<dbReference type="Proteomes" id="UP000622797">
    <property type="component" value="Unassembled WGS sequence"/>
</dbReference>
<evidence type="ECO:0008006" key="6">
    <source>
        <dbReference type="Google" id="ProtNLM"/>
    </source>
</evidence>
<dbReference type="Pfam" id="PF00107">
    <property type="entry name" value="ADH_zinc_N"/>
    <property type="match status" value="1"/>
</dbReference>
<dbReference type="PANTHER" id="PTHR43401">
    <property type="entry name" value="L-THREONINE 3-DEHYDROGENASE"/>
    <property type="match status" value="1"/>
</dbReference>
<evidence type="ECO:0000259" key="2">
    <source>
        <dbReference type="Pfam" id="PF00107"/>
    </source>
</evidence>
<protein>
    <recommendedName>
        <fullName evidence="6">Polyketide synthase</fullName>
    </recommendedName>
</protein>
<dbReference type="OrthoDB" id="256333at2759"/>
<dbReference type="SUPFAM" id="SSF51735">
    <property type="entry name" value="NAD(P)-binding Rossmann-fold domains"/>
    <property type="match status" value="1"/>
</dbReference>
<keyword evidence="5" id="KW-1185">Reference proteome</keyword>
<keyword evidence="1" id="KW-0560">Oxidoreductase</keyword>
<dbReference type="InterPro" id="IPR050129">
    <property type="entry name" value="Zn_alcohol_dh"/>
</dbReference>
<dbReference type="InterPro" id="IPR036291">
    <property type="entry name" value="NAD(P)-bd_dom_sf"/>
</dbReference>
<reference evidence="4" key="2">
    <citation type="submission" date="2020-05" db="EMBL/GenBank/DDBJ databases">
        <authorList>
            <person name="Kim H.-S."/>
            <person name="Proctor R.H."/>
            <person name="Brown D.W."/>
        </authorList>
    </citation>
    <scope>NUCLEOTIDE SEQUENCE</scope>
    <source>
        <strain evidence="4">NRRL 20472</strain>
    </source>
</reference>
<feature type="domain" description="Alcohol dehydrogenase-like C-terminal" evidence="2">
    <location>
        <begin position="470"/>
        <end position="581"/>
    </location>
</feature>
<reference evidence="4" key="1">
    <citation type="journal article" date="2020" name="BMC Genomics">
        <title>Correction to: Identification and distribution of gene clusters required for synthesis of sphingolipid metabolism inhibitors in diverse species of the filamentous fungus Fusarium.</title>
        <authorList>
            <person name="Kim H.S."/>
            <person name="Lohmar J.M."/>
            <person name="Busman M."/>
            <person name="Brown D.W."/>
            <person name="Naumann T.A."/>
            <person name="Divon H.H."/>
            <person name="Lysoe E."/>
            <person name="Uhlig S."/>
            <person name="Proctor R.H."/>
        </authorList>
    </citation>
    <scope>NUCLEOTIDE SEQUENCE</scope>
    <source>
        <strain evidence="4">NRRL 20472</strain>
    </source>
</reference>
<dbReference type="GO" id="GO:0016491">
    <property type="term" value="F:oxidoreductase activity"/>
    <property type="evidence" value="ECO:0007669"/>
    <property type="project" value="UniProtKB-KW"/>
</dbReference>